<accession>I7MFS2</accession>
<dbReference type="KEGG" id="tet:TTHERM_00723590"/>
<feature type="region of interest" description="Disordered" evidence="4">
    <location>
        <begin position="425"/>
        <end position="501"/>
    </location>
</feature>
<dbReference type="GeneID" id="7840388"/>
<keyword evidence="7" id="KW-1185">Reference proteome</keyword>
<dbReference type="OrthoDB" id="6283463at2759"/>
<name>I7MFS2_TETTS</name>
<dbReference type="STRING" id="312017.I7MFS2"/>
<comment type="similarity">
    <text evidence="2">Belongs to the lin-54 family.</text>
</comment>
<proteinExistence type="inferred from homology"/>
<evidence type="ECO:0000259" key="5">
    <source>
        <dbReference type="PROSITE" id="PS51634"/>
    </source>
</evidence>
<dbReference type="SMART" id="SM01114">
    <property type="entry name" value="CXC"/>
    <property type="match status" value="2"/>
</dbReference>
<reference evidence="7" key="1">
    <citation type="journal article" date="2006" name="PLoS Biol.">
        <title>Macronuclear genome sequence of the ciliate Tetrahymena thermophila, a model eukaryote.</title>
        <authorList>
            <person name="Eisen J.A."/>
            <person name="Coyne R.S."/>
            <person name="Wu M."/>
            <person name="Wu D."/>
            <person name="Thiagarajan M."/>
            <person name="Wortman J.R."/>
            <person name="Badger J.H."/>
            <person name="Ren Q."/>
            <person name="Amedeo P."/>
            <person name="Jones K.M."/>
            <person name="Tallon L.J."/>
            <person name="Delcher A.L."/>
            <person name="Salzberg S.L."/>
            <person name="Silva J.C."/>
            <person name="Haas B.J."/>
            <person name="Majoros W.H."/>
            <person name="Farzad M."/>
            <person name="Carlton J.M."/>
            <person name="Smith R.K. Jr."/>
            <person name="Garg J."/>
            <person name="Pearlman R.E."/>
            <person name="Karrer K.M."/>
            <person name="Sun L."/>
            <person name="Manning G."/>
            <person name="Elde N.C."/>
            <person name="Turkewitz A.P."/>
            <person name="Asai D.J."/>
            <person name="Wilkes D.E."/>
            <person name="Wang Y."/>
            <person name="Cai H."/>
            <person name="Collins K."/>
            <person name="Stewart B.A."/>
            <person name="Lee S.R."/>
            <person name="Wilamowska K."/>
            <person name="Weinberg Z."/>
            <person name="Ruzzo W.L."/>
            <person name="Wloga D."/>
            <person name="Gaertig J."/>
            <person name="Frankel J."/>
            <person name="Tsao C.-C."/>
            <person name="Gorovsky M.A."/>
            <person name="Keeling P.J."/>
            <person name="Waller R.F."/>
            <person name="Patron N.J."/>
            <person name="Cherry J.M."/>
            <person name="Stover N.A."/>
            <person name="Krieger C.J."/>
            <person name="del Toro C."/>
            <person name="Ryder H.F."/>
            <person name="Williamson S.C."/>
            <person name="Barbeau R.A."/>
            <person name="Hamilton E.P."/>
            <person name="Orias E."/>
        </authorList>
    </citation>
    <scope>NUCLEOTIDE SEQUENCE [LARGE SCALE GENOMIC DNA]</scope>
    <source>
        <strain evidence="7">SB210</strain>
    </source>
</reference>
<dbReference type="InterPro" id="IPR028307">
    <property type="entry name" value="Lin-54_fam"/>
</dbReference>
<dbReference type="EMBL" id="GG662432">
    <property type="protein sequence ID" value="EAR84174.1"/>
    <property type="molecule type" value="Genomic_DNA"/>
</dbReference>
<feature type="region of interest" description="Disordered" evidence="4">
    <location>
        <begin position="350"/>
        <end position="371"/>
    </location>
</feature>
<dbReference type="GO" id="GO:0006355">
    <property type="term" value="P:regulation of DNA-templated transcription"/>
    <property type="evidence" value="ECO:0007669"/>
    <property type="project" value="TreeGrafter"/>
</dbReference>
<dbReference type="PROSITE" id="PS51634">
    <property type="entry name" value="CRC"/>
    <property type="match status" value="1"/>
</dbReference>
<comment type="subcellular location">
    <subcellularLocation>
        <location evidence="1">Nucleus</location>
    </subcellularLocation>
</comment>
<evidence type="ECO:0000256" key="1">
    <source>
        <dbReference type="ARBA" id="ARBA00004123"/>
    </source>
</evidence>
<dbReference type="InParanoid" id="I7MFS2"/>
<evidence type="ECO:0000313" key="7">
    <source>
        <dbReference type="Proteomes" id="UP000009168"/>
    </source>
</evidence>
<feature type="region of interest" description="Disordered" evidence="4">
    <location>
        <begin position="247"/>
        <end position="305"/>
    </location>
</feature>
<sequence length="742" mass="85670">MSNLNNQYSGTNNANSYNYNVQNKLESYNNIDSLIDQTPKKIYNQFSLGINSSHLVNNDKENSFIKANHDNYNDMNYMDHYQNNYQIPSNYGYNNNHHNSINPQNSHLGQHQMDHYNNYQYTSYGFYYPQQPYYGYDYVNGHNYPHYLDPQGYNQSYNNYYYNKTPNTGPKIQQNIILQKSENKLTGQANQQAVDEFGNKKDDFQVRNLFQQVVISEFQPNENESQQITSNQGKQNLNSTNSCSSVIQLQKGKSSKSKSSMEQESEQQQPEESAKKSKITPSKRISKKKPKSTKQTPTNQCSSIQDSEETFSYKNSLLQSQFANANIAFNKALNSEQSSDNMILEEEENITKQEKDSQKLVRRDSQNTVNRKAPRISNASSMISSTTTKIVDENNNLNQLNIHQQISQDQINYNYGTFTKSNKLQAEKQKNEEDHYDDNQLEIDDSDDEDRNNMNNNHQLSQQKNRTQLSISKSQQQQQEVDYDQTSSKSDSEKSPTEAKPCNCRNSKCLKRYCDCFAAGLYCQAECKCEECHNKPEYEDERQKAIQKKKKRIKDAFLPVIQNNSHIKGCHCKNSHCQKKYCVCHQNGVLCSSLCQCVECENKIESMKKEQSSIQNYQVQPPASYLQSPYNNNTLQISPIAMQQQMVKDSSQVINNNQFAQQHLQSPYNNNSLQKDNIDVEFPSTIKKDSIGSVSKPYEEDFSTHKKPTKRKALKFNEKQKALSSIFNEISPADNKYLVNKS</sequence>
<feature type="region of interest" description="Disordered" evidence="4">
    <location>
        <begin position="221"/>
        <end position="240"/>
    </location>
</feature>
<dbReference type="GO" id="GO:0005634">
    <property type="term" value="C:nucleus"/>
    <property type="evidence" value="ECO:0007669"/>
    <property type="project" value="UniProtKB-SubCell"/>
</dbReference>
<dbReference type="OMA" id="QRMEVDH"/>
<evidence type="ECO:0000313" key="6">
    <source>
        <dbReference type="EMBL" id="EAR84174.1"/>
    </source>
</evidence>
<dbReference type="RefSeq" id="XP_001031837.1">
    <property type="nucleotide sequence ID" value="XM_001031837.1"/>
</dbReference>
<feature type="compositionally biased region" description="Low complexity" evidence="4">
    <location>
        <begin position="257"/>
        <end position="271"/>
    </location>
</feature>
<protein>
    <submittedName>
        <fullName evidence="6">Tesmin TSO1-like CXC domain protein</fullName>
    </submittedName>
</protein>
<evidence type="ECO:0000256" key="3">
    <source>
        <dbReference type="ARBA" id="ARBA00023242"/>
    </source>
</evidence>
<gene>
    <name evidence="6" type="ORF">TTHERM_00723590</name>
</gene>
<dbReference type="PANTHER" id="PTHR12446:SF34">
    <property type="entry name" value="PROTEIN LIN-54 HOMOLOG"/>
    <property type="match status" value="1"/>
</dbReference>
<dbReference type="InterPro" id="IPR033467">
    <property type="entry name" value="Tesmin/TSO1-like_CXC"/>
</dbReference>
<organism evidence="6 7">
    <name type="scientific">Tetrahymena thermophila (strain SB210)</name>
    <dbReference type="NCBI Taxonomy" id="312017"/>
    <lineage>
        <taxon>Eukaryota</taxon>
        <taxon>Sar</taxon>
        <taxon>Alveolata</taxon>
        <taxon>Ciliophora</taxon>
        <taxon>Intramacronucleata</taxon>
        <taxon>Oligohymenophorea</taxon>
        <taxon>Hymenostomatida</taxon>
        <taxon>Tetrahymenina</taxon>
        <taxon>Tetrahymenidae</taxon>
        <taxon>Tetrahymena</taxon>
    </lineage>
</organism>
<dbReference type="AlphaFoldDB" id="I7MFS2"/>
<dbReference type="Pfam" id="PF03638">
    <property type="entry name" value="TCR"/>
    <property type="match status" value="2"/>
</dbReference>
<dbReference type="InterPro" id="IPR005172">
    <property type="entry name" value="CRC"/>
</dbReference>
<dbReference type="HOGENOM" id="CLU_374509_0_0_1"/>
<feature type="domain" description="CRC" evidence="5">
    <location>
        <begin position="498"/>
        <end position="605"/>
    </location>
</feature>
<dbReference type="eggNOG" id="KOG1171">
    <property type="taxonomic scope" value="Eukaryota"/>
</dbReference>
<feature type="compositionally biased region" description="Acidic residues" evidence="4">
    <location>
        <begin position="434"/>
        <end position="450"/>
    </location>
</feature>
<evidence type="ECO:0000256" key="4">
    <source>
        <dbReference type="SAM" id="MobiDB-lite"/>
    </source>
</evidence>
<dbReference type="PANTHER" id="PTHR12446">
    <property type="entry name" value="TESMIN/TSO1-RELATED"/>
    <property type="match status" value="1"/>
</dbReference>
<dbReference type="Proteomes" id="UP000009168">
    <property type="component" value="Unassembled WGS sequence"/>
</dbReference>
<feature type="compositionally biased region" description="Polar residues" evidence="4">
    <location>
        <begin position="453"/>
        <end position="474"/>
    </location>
</feature>
<keyword evidence="3" id="KW-0539">Nucleus</keyword>
<evidence type="ECO:0000256" key="2">
    <source>
        <dbReference type="ARBA" id="ARBA00007267"/>
    </source>
</evidence>
<feature type="compositionally biased region" description="Basic and acidic residues" evidence="4">
    <location>
        <begin position="350"/>
        <end position="365"/>
    </location>
</feature>